<dbReference type="InterPro" id="IPR025510">
    <property type="entry name" value="DUF4397"/>
</dbReference>
<evidence type="ECO:0000259" key="3">
    <source>
        <dbReference type="Pfam" id="PF14344"/>
    </source>
</evidence>
<feature type="signal peptide" evidence="2">
    <location>
        <begin position="1"/>
        <end position="26"/>
    </location>
</feature>
<dbReference type="EMBL" id="BAAAPM010000008">
    <property type="protein sequence ID" value="GAA1735472.1"/>
    <property type="molecule type" value="Genomic_DNA"/>
</dbReference>
<dbReference type="PROSITE" id="PS51318">
    <property type="entry name" value="TAT"/>
    <property type="match status" value="1"/>
</dbReference>
<evidence type="ECO:0000313" key="5">
    <source>
        <dbReference type="Proteomes" id="UP001501138"/>
    </source>
</evidence>
<sequence>MERTPRRSAALVGASAAALIGLTALAAAPSAAADTADGAVLSVMHGVPDTPVDVWVDDELTVDDFEPGDMAGPLDLPAGTYAVAVTAADAEDASDPVIGPIDLELEAGGNYTAVAHLDADGQPTATLFTNDISATAAGEGRLTVRHVAAAPAVDVLAGGDAVISGLENPDEEALDLPAGTVSASVAAAGTTEPVLGPADVEVADGVSTIAYAWGSLEDDNLALATQTIEGLHSSPGGVPAGTSGLAAGVEAPSSGFSTGAIAVGLSIVGFFLVASVAMLFGARRERARQAAGGSRHTRRG</sequence>
<evidence type="ECO:0000313" key="4">
    <source>
        <dbReference type="EMBL" id="GAA1735472.1"/>
    </source>
</evidence>
<keyword evidence="1" id="KW-0472">Membrane</keyword>
<gene>
    <name evidence="4" type="ORF">GCM10009809_33290</name>
</gene>
<keyword evidence="2" id="KW-0732">Signal</keyword>
<dbReference type="RefSeq" id="WP_344249757.1">
    <property type="nucleotide sequence ID" value="NZ_BAAAPM010000008.1"/>
</dbReference>
<proteinExistence type="predicted"/>
<keyword evidence="5" id="KW-1185">Reference proteome</keyword>
<feature type="transmembrane region" description="Helical" evidence="1">
    <location>
        <begin position="259"/>
        <end position="280"/>
    </location>
</feature>
<name>A0ABN2JQA8_9MICO</name>
<keyword evidence="1" id="KW-1133">Transmembrane helix</keyword>
<evidence type="ECO:0000256" key="2">
    <source>
        <dbReference type="SAM" id="SignalP"/>
    </source>
</evidence>
<keyword evidence="1" id="KW-0812">Transmembrane</keyword>
<comment type="caution">
    <text evidence="4">The sequence shown here is derived from an EMBL/GenBank/DDBJ whole genome shotgun (WGS) entry which is preliminary data.</text>
</comment>
<feature type="chain" id="PRO_5046686693" description="DUF4397 domain-containing protein" evidence="2">
    <location>
        <begin position="27"/>
        <end position="300"/>
    </location>
</feature>
<dbReference type="Pfam" id="PF14344">
    <property type="entry name" value="DUF4397"/>
    <property type="match status" value="1"/>
</dbReference>
<protein>
    <recommendedName>
        <fullName evidence="3">DUF4397 domain-containing protein</fullName>
    </recommendedName>
</protein>
<dbReference type="InterPro" id="IPR006311">
    <property type="entry name" value="TAT_signal"/>
</dbReference>
<dbReference type="Proteomes" id="UP001501138">
    <property type="component" value="Unassembled WGS sequence"/>
</dbReference>
<accession>A0ABN2JQA8</accession>
<evidence type="ECO:0000256" key="1">
    <source>
        <dbReference type="SAM" id="Phobius"/>
    </source>
</evidence>
<feature type="domain" description="DUF4397" evidence="3">
    <location>
        <begin position="41"/>
        <end position="155"/>
    </location>
</feature>
<organism evidence="4 5">
    <name type="scientific">Isoptericola hypogeus</name>
    <dbReference type="NCBI Taxonomy" id="300179"/>
    <lineage>
        <taxon>Bacteria</taxon>
        <taxon>Bacillati</taxon>
        <taxon>Actinomycetota</taxon>
        <taxon>Actinomycetes</taxon>
        <taxon>Micrococcales</taxon>
        <taxon>Promicromonosporaceae</taxon>
        <taxon>Isoptericola</taxon>
    </lineage>
</organism>
<reference evidence="4 5" key="1">
    <citation type="journal article" date="2019" name="Int. J. Syst. Evol. Microbiol.">
        <title>The Global Catalogue of Microorganisms (GCM) 10K type strain sequencing project: providing services to taxonomists for standard genome sequencing and annotation.</title>
        <authorList>
            <consortium name="The Broad Institute Genomics Platform"/>
            <consortium name="The Broad Institute Genome Sequencing Center for Infectious Disease"/>
            <person name="Wu L."/>
            <person name="Ma J."/>
        </authorList>
    </citation>
    <scope>NUCLEOTIDE SEQUENCE [LARGE SCALE GENOMIC DNA]</scope>
    <source>
        <strain evidence="4 5">JCM 15589</strain>
    </source>
</reference>